<keyword evidence="3" id="KW-1185">Reference proteome</keyword>
<dbReference type="OrthoDB" id="4156714at2759"/>
<organism evidence="2 3">
    <name type="scientific">Phialocephala subalpina</name>
    <dbReference type="NCBI Taxonomy" id="576137"/>
    <lineage>
        <taxon>Eukaryota</taxon>
        <taxon>Fungi</taxon>
        <taxon>Dikarya</taxon>
        <taxon>Ascomycota</taxon>
        <taxon>Pezizomycotina</taxon>
        <taxon>Leotiomycetes</taxon>
        <taxon>Helotiales</taxon>
        <taxon>Mollisiaceae</taxon>
        <taxon>Phialocephala</taxon>
        <taxon>Phialocephala fortinii species complex</taxon>
    </lineage>
</organism>
<keyword evidence="1" id="KW-0175">Coiled coil</keyword>
<protein>
    <submittedName>
        <fullName evidence="2">Uncharacterized protein</fullName>
    </submittedName>
</protein>
<gene>
    <name evidence="2" type="ORF">PAC_04449</name>
</gene>
<dbReference type="EMBL" id="FJOG01000005">
    <property type="protein sequence ID" value="CZR54565.1"/>
    <property type="molecule type" value="Genomic_DNA"/>
</dbReference>
<dbReference type="Proteomes" id="UP000184330">
    <property type="component" value="Unassembled WGS sequence"/>
</dbReference>
<accession>A0A1L7WP63</accession>
<dbReference type="Gene3D" id="1.20.5.1700">
    <property type="match status" value="1"/>
</dbReference>
<feature type="coiled-coil region" evidence="1">
    <location>
        <begin position="87"/>
        <end position="188"/>
    </location>
</feature>
<proteinExistence type="predicted"/>
<dbReference type="AlphaFoldDB" id="A0A1L7WP63"/>
<sequence length="488" mass="55058">MSYLEPYSLCILKLTKYFQDDQAAIAVSGNLDTNFESGHTSHETRVVVLDDGSHRVHDNAILAKASGELAVLKGRFNLWKRDGEPKIKELEGQVKAEKAAIRTLRKDTNKEISRLKSTIADISGKLSAANRQNFSLEKEVISLRAQLEQLHKAKNAVDGELIEERSFIKQLQAENQAQQAIVTRAQEAAVNMLSQTVSSELPDDVIREDLKGILDDAKDWARINYRREFQEREAVRNRFIEAGLLASDDDVLVADGFVIFKDSDADTLLETALNQELCTTFLRNPYLMAGPMFSPLEQDVKAGDKLHPMWNGVDQHVMVGIPNFHHLPKATRDILYKRTAMSFLARWGALIQDEYPIEEEEALLDVVTRFGDLALKLWRLNRDIKIKGLDYFGKNRFKVHSMEMVAAEVLHLQEGSTRLDGRQIPLVVQPMIVSYVRGDDKTSGKPIVWAKGVVWVSDKTSGDEKVAKAMEAAEIQQLTEMDWDSIDP</sequence>
<reference evidence="2 3" key="1">
    <citation type="submission" date="2016-03" db="EMBL/GenBank/DDBJ databases">
        <authorList>
            <person name="Ploux O."/>
        </authorList>
    </citation>
    <scope>NUCLEOTIDE SEQUENCE [LARGE SCALE GENOMIC DNA]</scope>
    <source>
        <strain evidence="2 3">UAMH 11012</strain>
    </source>
</reference>
<evidence type="ECO:0000313" key="3">
    <source>
        <dbReference type="Proteomes" id="UP000184330"/>
    </source>
</evidence>
<evidence type="ECO:0000313" key="2">
    <source>
        <dbReference type="EMBL" id="CZR54565.1"/>
    </source>
</evidence>
<evidence type="ECO:0000256" key="1">
    <source>
        <dbReference type="SAM" id="Coils"/>
    </source>
</evidence>
<name>A0A1L7WP63_9HELO</name>